<dbReference type="Gene3D" id="3.90.180.10">
    <property type="entry name" value="Medium-chain alcohol dehydrogenases, catalytic domain"/>
    <property type="match status" value="1"/>
</dbReference>
<sequence>METRSLVLARPERDAVELMVRELPAVGPGEALVRIRKAGICGTDLHIIGWNAWAQRAYRPPLALGHELCGDIVEIGAGGEFAVGDRVTAETHLACGTCDQCRRDRGHTCDNLKTFTRLGLGAFADLAVIPVPLLRRVPAGVSDRVGAAMEPLGIAIRAVEAAAAEADRLMVSGCGPIGLFAVAAARAMTGATIQAVDPSDARLDLARMAGADIACRPEALGELAACDAVIETSGVQGALDAAFRQTRKGGRIVYCGLPSEPLSVDVTGQIVLREVALEGVYGRHLTRTWRTMSDLLEQGLDIEPLLTAELPIERFGEALRLARAGTHGKIVFDLSTSH</sequence>
<dbReference type="InterPro" id="IPR013149">
    <property type="entry name" value="ADH-like_C"/>
</dbReference>
<dbReference type="InterPro" id="IPR036291">
    <property type="entry name" value="NAD(P)-bd_dom_sf"/>
</dbReference>
<name>A0A934MJ89_9HYPH</name>
<keyword evidence="3" id="KW-0560">Oxidoreductase</keyword>
<dbReference type="PANTHER" id="PTHR43401">
    <property type="entry name" value="L-THREONINE 3-DEHYDROGENASE"/>
    <property type="match status" value="1"/>
</dbReference>
<dbReference type="InterPro" id="IPR013154">
    <property type="entry name" value="ADH-like_N"/>
</dbReference>
<dbReference type="RefSeq" id="WP_198883933.1">
    <property type="nucleotide sequence ID" value="NZ_JAEKJA010000022.1"/>
</dbReference>
<keyword evidence="6" id="KW-1185">Reference proteome</keyword>
<feature type="domain" description="Enoyl reductase (ER)" evidence="4">
    <location>
        <begin position="12"/>
        <end position="332"/>
    </location>
</feature>
<reference evidence="5" key="1">
    <citation type="submission" date="2020-12" db="EMBL/GenBank/DDBJ databases">
        <title>Bacterial taxonomy.</title>
        <authorList>
            <person name="Pan X."/>
        </authorList>
    </citation>
    <scope>NUCLEOTIDE SEQUENCE</scope>
    <source>
        <strain evidence="5">B2012</strain>
    </source>
</reference>
<evidence type="ECO:0000259" key="4">
    <source>
        <dbReference type="SMART" id="SM00829"/>
    </source>
</evidence>
<keyword evidence="2" id="KW-0862">Zinc</keyword>
<dbReference type="Pfam" id="PF00107">
    <property type="entry name" value="ADH_zinc_N"/>
    <property type="match status" value="1"/>
</dbReference>
<dbReference type="GO" id="GO:0016491">
    <property type="term" value="F:oxidoreductase activity"/>
    <property type="evidence" value="ECO:0007669"/>
    <property type="project" value="UniProtKB-KW"/>
</dbReference>
<dbReference type="Gene3D" id="3.40.50.720">
    <property type="entry name" value="NAD(P)-binding Rossmann-like Domain"/>
    <property type="match status" value="1"/>
</dbReference>
<evidence type="ECO:0000313" key="5">
    <source>
        <dbReference type="EMBL" id="MBJ3778031.1"/>
    </source>
</evidence>
<evidence type="ECO:0000256" key="2">
    <source>
        <dbReference type="ARBA" id="ARBA00022833"/>
    </source>
</evidence>
<protein>
    <submittedName>
        <fullName evidence="5">Alcohol dehydrogenase catalytic domain-containing protein</fullName>
    </submittedName>
</protein>
<dbReference type="Pfam" id="PF08240">
    <property type="entry name" value="ADH_N"/>
    <property type="match status" value="1"/>
</dbReference>
<dbReference type="InterPro" id="IPR011032">
    <property type="entry name" value="GroES-like_sf"/>
</dbReference>
<organism evidence="5 6">
    <name type="scientific">Acuticoccus mangrovi</name>
    <dbReference type="NCBI Taxonomy" id="2796142"/>
    <lineage>
        <taxon>Bacteria</taxon>
        <taxon>Pseudomonadati</taxon>
        <taxon>Pseudomonadota</taxon>
        <taxon>Alphaproteobacteria</taxon>
        <taxon>Hyphomicrobiales</taxon>
        <taxon>Amorphaceae</taxon>
        <taxon>Acuticoccus</taxon>
    </lineage>
</organism>
<dbReference type="PANTHER" id="PTHR43401:SF2">
    <property type="entry name" value="L-THREONINE 3-DEHYDROGENASE"/>
    <property type="match status" value="1"/>
</dbReference>
<dbReference type="Proteomes" id="UP000609531">
    <property type="component" value="Unassembled WGS sequence"/>
</dbReference>
<accession>A0A934MJ89</accession>
<dbReference type="SMART" id="SM00829">
    <property type="entry name" value="PKS_ER"/>
    <property type="match status" value="1"/>
</dbReference>
<comment type="caution">
    <text evidence="5">The sequence shown here is derived from an EMBL/GenBank/DDBJ whole genome shotgun (WGS) entry which is preliminary data.</text>
</comment>
<dbReference type="SUPFAM" id="SSF51735">
    <property type="entry name" value="NAD(P)-binding Rossmann-fold domains"/>
    <property type="match status" value="1"/>
</dbReference>
<dbReference type="GO" id="GO:0046872">
    <property type="term" value="F:metal ion binding"/>
    <property type="evidence" value="ECO:0007669"/>
    <property type="project" value="UniProtKB-KW"/>
</dbReference>
<dbReference type="EMBL" id="JAEKJA010000022">
    <property type="protein sequence ID" value="MBJ3778031.1"/>
    <property type="molecule type" value="Genomic_DNA"/>
</dbReference>
<evidence type="ECO:0000256" key="3">
    <source>
        <dbReference type="ARBA" id="ARBA00023002"/>
    </source>
</evidence>
<dbReference type="AlphaFoldDB" id="A0A934MJ89"/>
<gene>
    <name evidence="5" type="ORF">JCR33_20190</name>
</gene>
<dbReference type="InterPro" id="IPR050129">
    <property type="entry name" value="Zn_alcohol_dh"/>
</dbReference>
<evidence type="ECO:0000256" key="1">
    <source>
        <dbReference type="ARBA" id="ARBA00022723"/>
    </source>
</evidence>
<keyword evidence="1" id="KW-0479">Metal-binding</keyword>
<evidence type="ECO:0000313" key="6">
    <source>
        <dbReference type="Proteomes" id="UP000609531"/>
    </source>
</evidence>
<dbReference type="InterPro" id="IPR020843">
    <property type="entry name" value="ER"/>
</dbReference>
<dbReference type="SUPFAM" id="SSF50129">
    <property type="entry name" value="GroES-like"/>
    <property type="match status" value="1"/>
</dbReference>
<proteinExistence type="predicted"/>